<feature type="compositionally biased region" description="Basic and acidic residues" evidence="1">
    <location>
        <begin position="94"/>
        <end position="162"/>
    </location>
</feature>
<accession>A0A7C8M471</accession>
<proteinExistence type="predicted"/>
<feature type="compositionally biased region" description="Basic and acidic residues" evidence="1">
    <location>
        <begin position="175"/>
        <end position="195"/>
    </location>
</feature>
<sequence length="220" mass="24898">MATLADPPYEGRRGTRHQPSGWRASSPWSVQGLVDCRTAGASAGEKWNGGCLAGCCGGSHRGWSERRVGCSGERDTLEASRRGKRRGGGMLSEESGHAKRTREESRREESRQERKADERENRPGARSRRDKESREKENTTGQDRRDKTRDKTKPNPTRKENPTRQTRLDGNTQKIRQDKTRRDTTRRDDDRRQKTGDSSSLTSKLPSLHAHSNIHPSPQQ</sequence>
<name>A0A7C8M471_9PLEO</name>
<dbReference type="Proteomes" id="UP000481861">
    <property type="component" value="Unassembled WGS sequence"/>
</dbReference>
<feature type="compositionally biased region" description="Polar residues" evidence="1">
    <location>
        <begin position="163"/>
        <end position="174"/>
    </location>
</feature>
<dbReference type="EMBL" id="JAADJZ010000024">
    <property type="protein sequence ID" value="KAF2867181.1"/>
    <property type="molecule type" value="Genomic_DNA"/>
</dbReference>
<evidence type="ECO:0000313" key="3">
    <source>
        <dbReference type="Proteomes" id="UP000481861"/>
    </source>
</evidence>
<comment type="caution">
    <text evidence="2">The sequence shown here is derived from an EMBL/GenBank/DDBJ whole genome shotgun (WGS) entry which is preliminary data.</text>
</comment>
<evidence type="ECO:0000256" key="1">
    <source>
        <dbReference type="SAM" id="MobiDB-lite"/>
    </source>
</evidence>
<protein>
    <submittedName>
        <fullName evidence="2">Uncharacterized protein</fullName>
    </submittedName>
</protein>
<feature type="compositionally biased region" description="Polar residues" evidence="1">
    <location>
        <begin position="196"/>
        <end position="205"/>
    </location>
</feature>
<dbReference type="AlphaFoldDB" id="A0A7C8M471"/>
<feature type="region of interest" description="Disordered" evidence="1">
    <location>
        <begin position="1"/>
        <end position="28"/>
    </location>
</feature>
<reference evidence="2 3" key="1">
    <citation type="submission" date="2020-01" db="EMBL/GenBank/DDBJ databases">
        <authorList>
            <consortium name="DOE Joint Genome Institute"/>
            <person name="Haridas S."/>
            <person name="Albert R."/>
            <person name="Binder M."/>
            <person name="Bloem J."/>
            <person name="Labutti K."/>
            <person name="Salamov A."/>
            <person name="Andreopoulos B."/>
            <person name="Baker S.E."/>
            <person name="Barry K."/>
            <person name="Bills G."/>
            <person name="Bluhm B.H."/>
            <person name="Cannon C."/>
            <person name="Castanera R."/>
            <person name="Culley D.E."/>
            <person name="Daum C."/>
            <person name="Ezra D."/>
            <person name="Gonzalez J.B."/>
            <person name="Henrissat B."/>
            <person name="Kuo A."/>
            <person name="Liang C."/>
            <person name="Lipzen A."/>
            <person name="Lutzoni F."/>
            <person name="Magnuson J."/>
            <person name="Mondo S."/>
            <person name="Nolan M."/>
            <person name="Ohm R."/>
            <person name="Pangilinan J."/>
            <person name="Park H.-J.H."/>
            <person name="Ramirez L."/>
            <person name="Alfaro M."/>
            <person name="Sun H."/>
            <person name="Tritt A."/>
            <person name="Yoshinaga Y."/>
            <person name="Zwiers L.-H.L."/>
            <person name="Turgeon B.G."/>
            <person name="Goodwin S.B."/>
            <person name="Spatafora J.W."/>
            <person name="Crous P.W."/>
            <person name="Grigoriev I.V."/>
        </authorList>
    </citation>
    <scope>NUCLEOTIDE SEQUENCE [LARGE SCALE GENOMIC DNA]</scope>
    <source>
        <strain evidence="2 3">CBS 611.86</strain>
    </source>
</reference>
<gene>
    <name evidence="2" type="ORF">BDV95DRAFT_186464</name>
</gene>
<organism evidence="2 3">
    <name type="scientific">Massariosphaeria phaeospora</name>
    <dbReference type="NCBI Taxonomy" id="100035"/>
    <lineage>
        <taxon>Eukaryota</taxon>
        <taxon>Fungi</taxon>
        <taxon>Dikarya</taxon>
        <taxon>Ascomycota</taxon>
        <taxon>Pezizomycotina</taxon>
        <taxon>Dothideomycetes</taxon>
        <taxon>Pleosporomycetidae</taxon>
        <taxon>Pleosporales</taxon>
        <taxon>Pleosporales incertae sedis</taxon>
        <taxon>Massariosphaeria</taxon>
    </lineage>
</organism>
<feature type="compositionally biased region" description="Basic and acidic residues" evidence="1">
    <location>
        <begin position="62"/>
        <end position="81"/>
    </location>
</feature>
<feature type="region of interest" description="Disordered" evidence="1">
    <location>
        <begin position="59"/>
        <end position="220"/>
    </location>
</feature>
<evidence type="ECO:0000313" key="2">
    <source>
        <dbReference type="EMBL" id="KAF2867181.1"/>
    </source>
</evidence>
<keyword evidence="3" id="KW-1185">Reference proteome</keyword>